<dbReference type="PANTHER" id="PTHR45527">
    <property type="entry name" value="NONRIBOSOMAL PEPTIDE SYNTHETASE"/>
    <property type="match status" value="1"/>
</dbReference>
<dbReference type="GO" id="GO:0043041">
    <property type="term" value="P:amino acid activation for nonribosomal peptide biosynthetic process"/>
    <property type="evidence" value="ECO:0007669"/>
    <property type="project" value="TreeGrafter"/>
</dbReference>
<evidence type="ECO:0000259" key="2">
    <source>
        <dbReference type="Pfam" id="PF00501"/>
    </source>
</evidence>
<evidence type="ECO:0000256" key="1">
    <source>
        <dbReference type="SAM" id="MobiDB-lite"/>
    </source>
</evidence>
<dbReference type="Gene3D" id="3.40.50.980">
    <property type="match status" value="2"/>
</dbReference>
<dbReference type="Gene3D" id="3.30.559.30">
    <property type="entry name" value="Nonribosomal peptide synthetase, condensation domain"/>
    <property type="match status" value="2"/>
</dbReference>
<feature type="domain" description="AMP-dependent synthetase/ligase" evidence="2">
    <location>
        <begin position="486"/>
        <end position="690"/>
    </location>
</feature>
<dbReference type="Gene3D" id="3.30.559.10">
    <property type="entry name" value="Chloramphenicol acetyltransferase-like domain"/>
    <property type="match status" value="1"/>
</dbReference>
<organism evidence="4 5">
    <name type="scientific">Nocardia africana</name>
    <dbReference type="NCBI Taxonomy" id="134964"/>
    <lineage>
        <taxon>Bacteria</taxon>
        <taxon>Bacillati</taxon>
        <taxon>Actinomycetota</taxon>
        <taxon>Actinomycetes</taxon>
        <taxon>Mycobacteriales</taxon>
        <taxon>Nocardiaceae</taxon>
        <taxon>Nocardia</taxon>
    </lineage>
</organism>
<dbReference type="UniPathway" id="UPA00011"/>
<reference evidence="4 5" key="1">
    <citation type="submission" date="2018-06" db="EMBL/GenBank/DDBJ databases">
        <authorList>
            <consortium name="Pathogen Informatics"/>
            <person name="Doyle S."/>
        </authorList>
    </citation>
    <scope>NUCLEOTIDE SEQUENCE [LARGE SCALE GENOMIC DNA]</scope>
    <source>
        <strain evidence="4 5">NCTC13184</strain>
    </source>
</reference>
<dbReference type="InterPro" id="IPR000873">
    <property type="entry name" value="AMP-dep_synth/lig_dom"/>
</dbReference>
<accession>A0A378X3Z0</accession>
<dbReference type="GO" id="GO:0044550">
    <property type="term" value="P:secondary metabolite biosynthetic process"/>
    <property type="evidence" value="ECO:0007669"/>
    <property type="project" value="TreeGrafter"/>
</dbReference>
<dbReference type="GO" id="GO:0005737">
    <property type="term" value="C:cytoplasm"/>
    <property type="evidence" value="ECO:0007669"/>
    <property type="project" value="TreeGrafter"/>
</dbReference>
<feature type="region of interest" description="Disordered" evidence="1">
    <location>
        <begin position="1"/>
        <end position="24"/>
    </location>
</feature>
<feature type="domain" description="Condensation" evidence="3">
    <location>
        <begin position="27"/>
        <end position="459"/>
    </location>
</feature>
<proteinExistence type="predicted"/>
<dbReference type="SUPFAM" id="SSF52777">
    <property type="entry name" value="CoA-dependent acyltransferases"/>
    <property type="match status" value="2"/>
</dbReference>
<evidence type="ECO:0000313" key="5">
    <source>
        <dbReference type="Proteomes" id="UP000255082"/>
    </source>
</evidence>
<dbReference type="InterPro" id="IPR020845">
    <property type="entry name" value="AMP-binding_CS"/>
</dbReference>
<dbReference type="FunFam" id="3.40.50.980:FF:000001">
    <property type="entry name" value="Non-ribosomal peptide synthetase"/>
    <property type="match status" value="1"/>
</dbReference>
<evidence type="ECO:0000259" key="3">
    <source>
        <dbReference type="Pfam" id="PF00668"/>
    </source>
</evidence>
<dbReference type="GO" id="GO:0003824">
    <property type="term" value="F:catalytic activity"/>
    <property type="evidence" value="ECO:0007669"/>
    <property type="project" value="InterPro"/>
</dbReference>
<gene>
    <name evidence="4" type="primary">dhbF_17</name>
    <name evidence="4" type="ORF">NCTC13184_06683</name>
</gene>
<dbReference type="InterPro" id="IPR023213">
    <property type="entry name" value="CAT-like_dom_sf"/>
</dbReference>
<evidence type="ECO:0000313" key="4">
    <source>
        <dbReference type="EMBL" id="SUA48138.1"/>
    </source>
</evidence>
<dbReference type="Pfam" id="PF00668">
    <property type="entry name" value="Condensation"/>
    <property type="match status" value="1"/>
</dbReference>
<dbReference type="Pfam" id="PF00501">
    <property type="entry name" value="AMP-binding"/>
    <property type="match status" value="1"/>
</dbReference>
<dbReference type="GO" id="GO:0008610">
    <property type="term" value="P:lipid biosynthetic process"/>
    <property type="evidence" value="ECO:0007669"/>
    <property type="project" value="UniProtKB-ARBA"/>
</dbReference>
<dbReference type="SUPFAM" id="SSF56801">
    <property type="entry name" value="Acetyl-CoA synthetase-like"/>
    <property type="match status" value="1"/>
</dbReference>
<dbReference type="Proteomes" id="UP000255082">
    <property type="component" value="Unassembled WGS sequence"/>
</dbReference>
<dbReference type="PROSITE" id="PS00455">
    <property type="entry name" value="AMP_BINDING"/>
    <property type="match status" value="1"/>
</dbReference>
<sequence>MQGSELSGFGPGEGHGAEITSDPSPFPLTPAQLGVWYAQLLDPQTPINIAQYVDVHGDLDVEVLQRVSVDAAREFGSTVVRLGEIDGEPYQCVDPRLPVDIVPVDLRDAADPVAAAHDWMRADYTRPVDLLADRLFAGAVLRVGDRRWFWYLRAHHIVLDGFGALTNTMRVAERYTAELRGIDPEPAKAGSLESLVDGERGYRDSTRFAADRGYWGERVRDLDGATTLNGRSAPRSAGNLVYGRRLPDKIVNRMNDIATAHDSSAAVVLLAAFAAYLARLTGRDEAVLSLPVTARTTAVMRRSAGMLSNIVPLRLQAGQATWAQLLRQTRVEVAGALRHQRYRHEDIRRDAGMEGLATRRALFGPLANIMLFRSDLTLGDTVGRYHVLSTGPVEDMSLNVYYGDSDRVHVDIEANPNLYRADDIARHHARFVRFLERLVDLDPDRPLSSVAVTTDLEREVSLRIWNATEVDIAALAGADATLVSMFERQAARTPEAVALRGSRTLGYAEFAAEVNRLARALIARGAGPETTVALHIRRSPELVVAMYAVLATGAAYVPLDPDHPAERIGYVLETAKPICVLTTACDHGEGDSRWIDIDELDLSALSDRPVTDAERISPLRPQHPAYVIFTSGSTGRPKGVAVTHAAIVNRLVWMQSAYHLTAADVVLQKTPATFDVSVWEFFWPCRSARAWCWPRPTGIATRLTCAP</sequence>
<dbReference type="AlphaFoldDB" id="A0A378X3Z0"/>
<dbReference type="EMBL" id="UGRU01000001">
    <property type="protein sequence ID" value="SUA48138.1"/>
    <property type="molecule type" value="Genomic_DNA"/>
</dbReference>
<dbReference type="GO" id="GO:0031177">
    <property type="term" value="F:phosphopantetheine binding"/>
    <property type="evidence" value="ECO:0007669"/>
    <property type="project" value="TreeGrafter"/>
</dbReference>
<protein>
    <submittedName>
        <fullName evidence="4">Dimodular nonribosomal peptide synthase</fullName>
    </submittedName>
</protein>
<dbReference type="InterPro" id="IPR001242">
    <property type="entry name" value="Condensation_dom"/>
</dbReference>
<dbReference type="PANTHER" id="PTHR45527:SF1">
    <property type="entry name" value="FATTY ACID SYNTHASE"/>
    <property type="match status" value="1"/>
</dbReference>
<name>A0A378X3Z0_9NOCA</name>